<sequence>MEAGPSSDRFFQFTSTEIPRNVEALSAKYILSAFRKVIIELACRLENEDCFVDMRAWFQAWKTGQAEITPDLRYVVYCYGVRHGHEADWLYLYERQKVKQEALNLREDWQEAQKALGCSKDTGLLRRYLRKELGREKDTYLFEYGLTLTPEGRRAIWEEYQDKSGDYHGTYSSDNVIKGLVSESDTREVEEYMTKIRSHQRFYLNKTISESRMWVAQNLQPIHNWLLARELKGH</sequence>
<dbReference type="GO" id="GO:0016020">
    <property type="term" value="C:membrane"/>
    <property type="evidence" value="ECO:0007669"/>
    <property type="project" value="TreeGrafter"/>
</dbReference>
<protein>
    <recommendedName>
        <fullName evidence="2">ERAP1-like C-terminal domain-containing protein</fullName>
    </recommendedName>
</protein>
<organism evidence="3">
    <name type="scientific">Capitella teleta</name>
    <name type="common">Polychaete worm</name>
    <dbReference type="NCBI Taxonomy" id="283909"/>
    <lineage>
        <taxon>Eukaryota</taxon>
        <taxon>Metazoa</taxon>
        <taxon>Spiralia</taxon>
        <taxon>Lophotrochozoa</taxon>
        <taxon>Annelida</taxon>
        <taxon>Polychaeta</taxon>
        <taxon>Sedentaria</taxon>
        <taxon>Scolecida</taxon>
        <taxon>Capitellidae</taxon>
        <taxon>Capitella</taxon>
    </lineage>
</organism>
<dbReference type="PANTHER" id="PTHR11533">
    <property type="entry name" value="PROTEASE M1 ZINC METALLOPROTEASE"/>
    <property type="match status" value="1"/>
</dbReference>
<keyword evidence="5" id="KW-1185">Reference proteome</keyword>
<feature type="domain" description="ERAP1-like C-terminal" evidence="2">
    <location>
        <begin position="31"/>
        <end position="220"/>
    </location>
</feature>
<dbReference type="InterPro" id="IPR050344">
    <property type="entry name" value="Peptidase_M1_aminopeptidases"/>
</dbReference>
<reference evidence="3 5" key="2">
    <citation type="journal article" date="2013" name="Nature">
        <title>Insights into bilaterian evolution from three spiralian genomes.</title>
        <authorList>
            <person name="Simakov O."/>
            <person name="Marletaz F."/>
            <person name="Cho S.J."/>
            <person name="Edsinger-Gonzales E."/>
            <person name="Havlak P."/>
            <person name="Hellsten U."/>
            <person name="Kuo D.H."/>
            <person name="Larsson T."/>
            <person name="Lv J."/>
            <person name="Arendt D."/>
            <person name="Savage R."/>
            <person name="Osoegawa K."/>
            <person name="de Jong P."/>
            <person name="Grimwood J."/>
            <person name="Chapman J.A."/>
            <person name="Shapiro H."/>
            <person name="Aerts A."/>
            <person name="Otillar R.P."/>
            <person name="Terry A.Y."/>
            <person name="Boore J.L."/>
            <person name="Grigoriev I.V."/>
            <person name="Lindberg D.R."/>
            <person name="Seaver E.C."/>
            <person name="Weisblat D.A."/>
            <person name="Putnam N.H."/>
            <person name="Rokhsar D.S."/>
        </authorList>
    </citation>
    <scope>NUCLEOTIDE SEQUENCE</scope>
    <source>
        <strain evidence="3 5">I ESC-2004</strain>
    </source>
</reference>
<dbReference type="GO" id="GO:0043171">
    <property type="term" value="P:peptide catabolic process"/>
    <property type="evidence" value="ECO:0007669"/>
    <property type="project" value="TreeGrafter"/>
</dbReference>
<dbReference type="GO" id="GO:0042277">
    <property type="term" value="F:peptide binding"/>
    <property type="evidence" value="ECO:0007669"/>
    <property type="project" value="TreeGrafter"/>
</dbReference>
<dbReference type="GO" id="GO:0006508">
    <property type="term" value="P:proteolysis"/>
    <property type="evidence" value="ECO:0007669"/>
    <property type="project" value="TreeGrafter"/>
</dbReference>
<dbReference type="InterPro" id="IPR024571">
    <property type="entry name" value="ERAP1-like_C_dom"/>
</dbReference>
<reference evidence="5" key="1">
    <citation type="submission" date="2012-12" db="EMBL/GenBank/DDBJ databases">
        <authorList>
            <person name="Hellsten U."/>
            <person name="Grimwood J."/>
            <person name="Chapman J.A."/>
            <person name="Shapiro H."/>
            <person name="Aerts A."/>
            <person name="Otillar R.P."/>
            <person name="Terry A.Y."/>
            <person name="Boore J.L."/>
            <person name="Simakov O."/>
            <person name="Marletaz F."/>
            <person name="Cho S.-J."/>
            <person name="Edsinger-Gonzales E."/>
            <person name="Havlak P."/>
            <person name="Kuo D.-H."/>
            <person name="Larsson T."/>
            <person name="Lv J."/>
            <person name="Arendt D."/>
            <person name="Savage R."/>
            <person name="Osoegawa K."/>
            <person name="de Jong P."/>
            <person name="Lindberg D.R."/>
            <person name="Seaver E.C."/>
            <person name="Weisblat D.A."/>
            <person name="Putnam N.H."/>
            <person name="Grigoriev I.V."/>
            <person name="Rokhsar D.S."/>
        </authorList>
    </citation>
    <scope>NUCLEOTIDE SEQUENCE</scope>
    <source>
        <strain evidence="5">I ESC-2004</strain>
    </source>
</reference>
<dbReference type="Pfam" id="PF11838">
    <property type="entry name" value="ERAP1_C"/>
    <property type="match status" value="1"/>
</dbReference>
<dbReference type="GO" id="GO:0008270">
    <property type="term" value="F:zinc ion binding"/>
    <property type="evidence" value="ECO:0007669"/>
    <property type="project" value="TreeGrafter"/>
</dbReference>
<dbReference type="GO" id="GO:0070006">
    <property type="term" value="F:metalloaminopeptidase activity"/>
    <property type="evidence" value="ECO:0007669"/>
    <property type="project" value="TreeGrafter"/>
</dbReference>
<dbReference type="EnsemblMetazoa" id="CapteT209001">
    <property type="protein sequence ID" value="CapteP209001"/>
    <property type="gene ID" value="CapteG209001"/>
</dbReference>
<proteinExistence type="inferred from homology"/>
<dbReference type="EMBL" id="AMQN01025551">
    <property type="status" value="NOT_ANNOTATED_CDS"/>
    <property type="molecule type" value="Genomic_DNA"/>
</dbReference>
<dbReference type="HOGENOM" id="CLU_1186019_0_0_1"/>
<evidence type="ECO:0000313" key="4">
    <source>
        <dbReference type="EnsemblMetazoa" id="CapteP209001"/>
    </source>
</evidence>
<evidence type="ECO:0000313" key="5">
    <source>
        <dbReference type="Proteomes" id="UP000014760"/>
    </source>
</evidence>
<evidence type="ECO:0000259" key="2">
    <source>
        <dbReference type="Pfam" id="PF11838"/>
    </source>
</evidence>
<gene>
    <name evidence="3" type="ORF">CAPTEDRAFT_209001</name>
</gene>
<comment type="similarity">
    <text evidence="1">Belongs to the peptidase M1 family.</text>
</comment>
<dbReference type="GO" id="GO:0005737">
    <property type="term" value="C:cytoplasm"/>
    <property type="evidence" value="ECO:0007669"/>
    <property type="project" value="TreeGrafter"/>
</dbReference>
<accession>R7U620</accession>
<dbReference type="PANTHER" id="PTHR11533:SF299">
    <property type="entry name" value="AMINOPEPTIDASE"/>
    <property type="match status" value="1"/>
</dbReference>
<evidence type="ECO:0000313" key="3">
    <source>
        <dbReference type="EMBL" id="ELU01536.1"/>
    </source>
</evidence>
<dbReference type="Proteomes" id="UP000014760">
    <property type="component" value="Unassembled WGS sequence"/>
</dbReference>
<reference evidence="4" key="3">
    <citation type="submission" date="2015-06" db="UniProtKB">
        <authorList>
            <consortium name="EnsemblMetazoa"/>
        </authorList>
    </citation>
    <scope>IDENTIFICATION</scope>
</reference>
<name>R7U620_CAPTE</name>
<dbReference type="GO" id="GO:0005615">
    <property type="term" value="C:extracellular space"/>
    <property type="evidence" value="ECO:0007669"/>
    <property type="project" value="TreeGrafter"/>
</dbReference>
<dbReference type="EMBL" id="KB304983">
    <property type="protein sequence ID" value="ELU01536.1"/>
    <property type="molecule type" value="Genomic_DNA"/>
</dbReference>
<dbReference type="OrthoDB" id="10031169at2759"/>
<evidence type="ECO:0000256" key="1">
    <source>
        <dbReference type="ARBA" id="ARBA00010136"/>
    </source>
</evidence>
<dbReference type="AlphaFoldDB" id="R7U620"/>
<dbReference type="STRING" id="283909.R7U620"/>
<dbReference type="Gene3D" id="1.25.50.20">
    <property type="match status" value="1"/>
</dbReference>